<accession>A0A929G0H8</accession>
<sequence length="173" mass="18433">MVFAILPMVLIAFGAAGLLGMCSFNPGGPATEDAQVPTVDPAAELQRASGQVDFPVLHPQPPADWRANSANVAGADPERIVRVGWLTPDGDYLRLAQSAAAEQDLVSAETRRPPQAQGTVRAADRDWVVYDSVRSEQAWVTERDGVRLLITGSGDEAEFRALAEAAAQAEPVR</sequence>
<protein>
    <submittedName>
        <fullName evidence="1">DUF4245 domain-containing protein</fullName>
    </submittedName>
</protein>
<dbReference type="EMBL" id="JADEYC010000023">
    <property type="protein sequence ID" value="MBE9375635.1"/>
    <property type="molecule type" value="Genomic_DNA"/>
</dbReference>
<organism evidence="1 2">
    <name type="scientific">Saccharopolyspora montiporae</name>
    <dbReference type="NCBI Taxonomy" id="2781240"/>
    <lineage>
        <taxon>Bacteria</taxon>
        <taxon>Bacillati</taxon>
        <taxon>Actinomycetota</taxon>
        <taxon>Actinomycetes</taxon>
        <taxon>Pseudonocardiales</taxon>
        <taxon>Pseudonocardiaceae</taxon>
        <taxon>Saccharopolyspora</taxon>
    </lineage>
</organism>
<dbReference type="InterPro" id="IPR025339">
    <property type="entry name" value="DUF4245"/>
</dbReference>
<dbReference type="AlphaFoldDB" id="A0A929G0H8"/>
<comment type="caution">
    <text evidence="1">The sequence shown here is derived from an EMBL/GenBank/DDBJ whole genome shotgun (WGS) entry which is preliminary data.</text>
</comment>
<evidence type="ECO:0000313" key="1">
    <source>
        <dbReference type="EMBL" id="MBE9375635.1"/>
    </source>
</evidence>
<name>A0A929G0H8_9PSEU</name>
<dbReference type="Proteomes" id="UP000598360">
    <property type="component" value="Unassembled WGS sequence"/>
</dbReference>
<reference evidence="1" key="1">
    <citation type="submission" date="2020-10" db="EMBL/GenBank/DDBJ databases">
        <title>Diversity and distribution of actinomycetes associated with coral in the coast of Hainan.</title>
        <authorList>
            <person name="Li F."/>
        </authorList>
    </citation>
    <scope>NUCLEOTIDE SEQUENCE</scope>
    <source>
        <strain evidence="1">HNM0983</strain>
    </source>
</reference>
<evidence type="ECO:0000313" key="2">
    <source>
        <dbReference type="Proteomes" id="UP000598360"/>
    </source>
</evidence>
<proteinExistence type="predicted"/>
<dbReference type="Pfam" id="PF14030">
    <property type="entry name" value="DUF4245"/>
    <property type="match status" value="1"/>
</dbReference>
<gene>
    <name evidence="1" type="ORF">IQ251_14375</name>
</gene>
<keyword evidence="2" id="KW-1185">Reference proteome</keyword>